<dbReference type="CDD" id="cd02024">
    <property type="entry name" value="NRK1"/>
    <property type="match status" value="1"/>
</dbReference>
<dbReference type="PANTHER" id="PTHR10285">
    <property type="entry name" value="URIDINE KINASE"/>
    <property type="match status" value="1"/>
</dbReference>
<feature type="region of interest" description="Disordered" evidence="1">
    <location>
        <begin position="1"/>
        <end position="26"/>
    </location>
</feature>
<keyword evidence="3" id="KW-1185">Reference proteome</keyword>
<evidence type="ECO:0000313" key="3">
    <source>
        <dbReference type="Proteomes" id="UP001172673"/>
    </source>
</evidence>
<keyword evidence="2" id="KW-0418">Kinase</keyword>
<organism evidence="2 3">
    <name type="scientific">Cladophialophora chaetospira</name>
    <dbReference type="NCBI Taxonomy" id="386627"/>
    <lineage>
        <taxon>Eukaryota</taxon>
        <taxon>Fungi</taxon>
        <taxon>Dikarya</taxon>
        <taxon>Ascomycota</taxon>
        <taxon>Pezizomycotina</taxon>
        <taxon>Eurotiomycetes</taxon>
        <taxon>Chaetothyriomycetidae</taxon>
        <taxon>Chaetothyriales</taxon>
        <taxon>Herpotrichiellaceae</taxon>
        <taxon>Cladophialophora</taxon>
    </lineage>
</organism>
<dbReference type="Gene3D" id="3.40.50.300">
    <property type="entry name" value="P-loop containing nucleotide triphosphate hydrolases"/>
    <property type="match status" value="1"/>
</dbReference>
<reference evidence="2" key="1">
    <citation type="submission" date="2022-10" db="EMBL/GenBank/DDBJ databases">
        <title>Culturing micro-colonial fungi from biological soil crusts in the Mojave desert and describing Neophaeococcomyces mojavensis, and introducing the new genera and species Taxawa tesnikishii.</title>
        <authorList>
            <person name="Kurbessoian T."/>
            <person name="Stajich J.E."/>
        </authorList>
    </citation>
    <scope>NUCLEOTIDE SEQUENCE</scope>
    <source>
        <strain evidence="2">TK_41</strain>
    </source>
</reference>
<feature type="region of interest" description="Disordered" evidence="1">
    <location>
        <begin position="123"/>
        <end position="146"/>
    </location>
</feature>
<protein>
    <submittedName>
        <fullName evidence="2">Ribosylnicotinamide kinase</fullName>
    </submittedName>
</protein>
<gene>
    <name evidence="2" type="primary">NRK1</name>
    <name evidence="2" type="ORF">H2200_006434</name>
</gene>
<dbReference type="Proteomes" id="UP001172673">
    <property type="component" value="Unassembled WGS sequence"/>
</dbReference>
<keyword evidence="2" id="KW-0808">Transferase</keyword>
<proteinExistence type="predicted"/>
<sequence>MERLAAITRRQHSESSSTGAEEGRAPAEASLETIIIGLSGPSSSGKTTLARLLREIFNLRIGGLKVSLAILHQDDSYKTDKDIPVLSVTSNEFGTRELQDWDCVDSLDLPLFEHTLRYLHDHGSLPPDSVSKEDENSVGESHVSSEDVEEWKTKVKSWLDDRGQAGKQESKLEEKQIRIYIVDGFLLYPPAPSSSQANTYPHTQEGLNHLHGLIQKFLQPKLFIPSTRQQTLTRRAARSGYVTLEGFWTDPPGYVEDVVWPNYILYHSWMYKDGNVDGEEFDDKVCESQGLKVCPGGGQWKMPEVLEWAVQQVKESIEARV</sequence>
<accession>A0AA38X870</accession>
<dbReference type="SUPFAM" id="SSF52540">
    <property type="entry name" value="P-loop containing nucleoside triphosphate hydrolases"/>
    <property type="match status" value="1"/>
</dbReference>
<dbReference type="EMBL" id="JAPDRK010000009">
    <property type="protein sequence ID" value="KAJ9608663.1"/>
    <property type="molecule type" value="Genomic_DNA"/>
</dbReference>
<name>A0AA38X870_9EURO</name>
<dbReference type="InterPro" id="IPR027417">
    <property type="entry name" value="P-loop_NTPase"/>
</dbReference>
<evidence type="ECO:0000313" key="2">
    <source>
        <dbReference type="EMBL" id="KAJ9608663.1"/>
    </source>
</evidence>
<dbReference type="AlphaFoldDB" id="A0AA38X870"/>
<comment type="caution">
    <text evidence="2">The sequence shown here is derived from an EMBL/GenBank/DDBJ whole genome shotgun (WGS) entry which is preliminary data.</text>
</comment>
<dbReference type="GO" id="GO:0016301">
    <property type="term" value="F:kinase activity"/>
    <property type="evidence" value="ECO:0007669"/>
    <property type="project" value="UniProtKB-KW"/>
</dbReference>
<evidence type="ECO:0000256" key="1">
    <source>
        <dbReference type="SAM" id="MobiDB-lite"/>
    </source>
</evidence>